<keyword evidence="2" id="KW-0560">Oxidoreductase</keyword>
<reference evidence="6" key="1">
    <citation type="submission" date="2022-11" db="UniProtKB">
        <authorList>
            <consortium name="WormBaseParasite"/>
        </authorList>
    </citation>
    <scope>IDENTIFICATION</scope>
</reference>
<feature type="domain" description="Alanine dehydrogenase/pyridine nucleotide transhydrogenase N-terminal" evidence="4">
    <location>
        <begin position="42"/>
        <end position="172"/>
    </location>
</feature>
<dbReference type="Pfam" id="PF05222">
    <property type="entry name" value="AlaDh_PNT_N"/>
    <property type="match status" value="1"/>
</dbReference>
<evidence type="ECO:0000259" key="4">
    <source>
        <dbReference type="SMART" id="SM01003"/>
    </source>
</evidence>
<sequence length="523" mass="59751">MGYSMAPRSSPTRQRHLSLCERNTFISPYVDQILYTQTPCLAIRRETVNAWERRAPLAPQHVKSLIEKGIKVLVQPFDNRAYSHEEYVKAGAIIREDLSEAQLVMSVKQVKIEDLLHNKTYAFFSHTIKGQAENMPMLDVILKRKIRLIDYERICDNDEKRLVMFGKWAGYAGFLDILHGLGKRLKILGHTNNPFEKISMAHNYFDSKEAIEALNECGKEILNGCLPNEHGPIIFVFTGTGNVSQGARELFKHLPHEYVEPEKLSEIVKHGSMNKIYGCVISRKHHLARKTDGLFDAEEFEKYPDRYESNFITKIAPYASVIINGLFWRANDPRIIKTIDSSKLSSKLIAICDISADPNGSIEFMTECTTIERPFVIYNPETNATTSRLTEPGILICSIDNMPAQMPREATEHFGNLLLPFVEDMLNAARETRYEKIKCGSEIKNSIITSNGKLTAKYEYIHELMINQLGRKQDSCLEEIDDYEENDFTLKSECGQQFSKSFDSASLLKIMSQKKTFTQHNRA</sequence>
<dbReference type="AlphaFoldDB" id="A0A914DZJ0"/>
<keyword evidence="5" id="KW-1185">Reference proteome</keyword>
<name>A0A914DZJ0_9BILA</name>
<dbReference type="GO" id="GO:0004753">
    <property type="term" value="F:saccharopine dehydrogenase activity"/>
    <property type="evidence" value="ECO:0007669"/>
    <property type="project" value="TreeGrafter"/>
</dbReference>
<dbReference type="Gene3D" id="3.40.50.720">
    <property type="entry name" value="NAD(P)-binding Rossmann-like Domain"/>
    <property type="match status" value="2"/>
</dbReference>
<dbReference type="Proteomes" id="UP000887540">
    <property type="component" value="Unplaced"/>
</dbReference>
<dbReference type="WBParaSite" id="ACRNAN_scaffold4755.g28684.t2">
    <property type="protein sequence ID" value="ACRNAN_scaffold4755.g28684.t2"/>
    <property type="gene ID" value="ACRNAN_scaffold4755.g28684"/>
</dbReference>
<dbReference type="FunFam" id="3.40.50.720:FF:000087">
    <property type="entry name" value="alpha-aminoadipic semialdehyde synthase, mitochondrial"/>
    <property type="match status" value="1"/>
</dbReference>
<dbReference type="PANTHER" id="PTHR11133">
    <property type="entry name" value="SACCHAROPINE DEHYDROGENASE"/>
    <property type="match status" value="1"/>
</dbReference>
<evidence type="ECO:0000256" key="1">
    <source>
        <dbReference type="ARBA" id="ARBA00005624"/>
    </source>
</evidence>
<evidence type="ECO:0000313" key="5">
    <source>
        <dbReference type="Proteomes" id="UP000887540"/>
    </source>
</evidence>
<dbReference type="CDD" id="cd12189">
    <property type="entry name" value="LKR_SDH_like"/>
    <property type="match status" value="1"/>
</dbReference>
<dbReference type="InterPro" id="IPR007886">
    <property type="entry name" value="AlaDH/PNT_N"/>
</dbReference>
<dbReference type="InterPro" id="IPR007698">
    <property type="entry name" value="AlaDH/PNT_NAD(H)-bd"/>
</dbReference>
<dbReference type="SUPFAM" id="SSF52283">
    <property type="entry name" value="Formate/glycerate dehydrogenase catalytic domain-like"/>
    <property type="match status" value="1"/>
</dbReference>
<dbReference type="GO" id="GO:0005737">
    <property type="term" value="C:cytoplasm"/>
    <property type="evidence" value="ECO:0007669"/>
    <property type="project" value="TreeGrafter"/>
</dbReference>
<dbReference type="GO" id="GO:0019878">
    <property type="term" value="P:lysine biosynthetic process via aminoadipic acid"/>
    <property type="evidence" value="ECO:0007669"/>
    <property type="project" value="TreeGrafter"/>
</dbReference>
<dbReference type="Pfam" id="PF01262">
    <property type="entry name" value="AlaDh_PNT_C"/>
    <property type="match status" value="1"/>
</dbReference>
<evidence type="ECO:0000256" key="2">
    <source>
        <dbReference type="ARBA" id="ARBA00023002"/>
    </source>
</evidence>
<protein>
    <submittedName>
        <fullName evidence="6">Uncharacterized protein</fullName>
    </submittedName>
</protein>
<evidence type="ECO:0000313" key="6">
    <source>
        <dbReference type="WBParaSite" id="ACRNAN_scaffold4755.g28684.t2"/>
    </source>
</evidence>
<dbReference type="InterPro" id="IPR051168">
    <property type="entry name" value="AASS"/>
</dbReference>
<dbReference type="SMART" id="SM01003">
    <property type="entry name" value="AlaDh_PNT_N"/>
    <property type="match status" value="1"/>
</dbReference>
<accession>A0A914DZJ0</accession>
<feature type="domain" description="Alanine dehydrogenase/pyridine nucleotide transhydrogenase NAD(H)-binding" evidence="3">
    <location>
        <begin position="213"/>
        <end position="398"/>
    </location>
</feature>
<dbReference type="PANTHER" id="PTHR11133:SF22">
    <property type="entry name" value="ALPHA-AMINOADIPIC SEMIALDEHYDE SYNTHASE, MITOCHONDRIAL"/>
    <property type="match status" value="1"/>
</dbReference>
<organism evidence="5 6">
    <name type="scientific">Acrobeloides nanus</name>
    <dbReference type="NCBI Taxonomy" id="290746"/>
    <lineage>
        <taxon>Eukaryota</taxon>
        <taxon>Metazoa</taxon>
        <taxon>Ecdysozoa</taxon>
        <taxon>Nematoda</taxon>
        <taxon>Chromadorea</taxon>
        <taxon>Rhabditida</taxon>
        <taxon>Tylenchina</taxon>
        <taxon>Cephalobomorpha</taxon>
        <taxon>Cephaloboidea</taxon>
        <taxon>Cephalobidae</taxon>
        <taxon>Acrobeloides</taxon>
    </lineage>
</organism>
<proteinExistence type="inferred from homology"/>
<comment type="similarity">
    <text evidence="1">In the N-terminal section; belongs to the AlaDH/PNT family.</text>
</comment>
<dbReference type="SMART" id="SM01002">
    <property type="entry name" value="AlaDh_PNT_C"/>
    <property type="match status" value="1"/>
</dbReference>
<evidence type="ECO:0000259" key="3">
    <source>
        <dbReference type="SMART" id="SM01002"/>
    </source>
</evidence>